<protein>
    <submittedName>
        <fullName evidence="2">Zinc ribbon domain-containing protein</fullName>
    </submittedName>
</protein>
<keyword evidence="3" id="KW-1185">Reference proteome</keyword>
<evidence type="ECO:0000313" key="3">
    <source>
        <dbReference type="Proteomes" id="UP001597211"/>
    </source>
</evidence>
<sequence length="245" mass="27373">MAKVELKYVEDFTVAGRLGQGGAEKGPQWIMPLWDQANASYAMIEGIVLKDEHGAPKGTWGLMGHPDKYLGRWDDRGLYLAGCEIEADSDVPEGWTKWTVPAHTYLVADCRDTAYGEVFNEVIGTYLPEHGLKLTGAVHEHYPEPGIPAYVELYFPIAEDRLFCQSCGMPLTNHGELGTEQGGEVNYEYCVYCYKDGAFTADVSMEEMIEQCLQYGGDSGMFADKAKAREAMLAWFPTLGRWKRD</sequence>
<proteinExistence type="predicted"/>
<reference evidence="3" key="1">
    <citation type="journal article" date="2019" name="Int. J. Syst. Evol. Microbiol.">
        <title>The Global Catalogue of Microorganisms (GCM) 10K type strain sequencing project: providing services to taxonomists for standard genome sequencing and annotation.</title>
        <authorList>
            <consortium name="The Broad Institute Genomics Platform"/>
            <consortium name="The Broad Institute Genome Sequencing Center for Infectious Disease"/>
            <person name="Wu L."/>
            <person name="Ma J."/>
        </authorList>
    </citation>
    <scope>NUCLEOTIDE SEQUENCE [LARGE SCALE GENOMIC DNA]</scope>
    <source>
        <strain evidence="3">CCUG 48216</strain>
    </source>
</reference>
<dbReference type="SMART" id="SM00871">
    <property type="entry name" value="AraC_E_bind"/>
    <property type="match status" value="1"/>
</dbReference>
<dbReference type="Pfam" id="PF12674">
    <property type="entry name" value="Zn_ribbon_2"/>
    <property type="match status" value="1"/>
</dbReference>
<dbReference type="InterPro" id="IPR025868">
    <property type="entry name" value="Zn_ribbon_dom_put"/>
</dbReference>
<dbReference type="InterPro" id="IPR010499">
    <property type="entry name" value="AraC_E-bd"/>
</dbReference>
<accession>A0ABW3SD90</accession>
<dbReference type="RefSeq" id="WP_240270835.1">
    <property type="nucleotide sequence ID" value="NZ_JAKSXN010000058.1"/>
</dbReference>
<dbReference type="EMBL" id="JBHTKZ010000031">
    <property type="protein sequence ID" value="MFD1182751.1"/>
    <property type="molecule type" value="Genomic_DNA"/>
</dbReference>
<dbReference type="InterPro" id="IPR011256">
    <property type="entry name" value="Reg_factor_effector_dom_sf"/>
</dbReference>
<dbReference type="SUPFAM" id="SSF55136">
    <property type="entry name" value="Probable bacterial effector-binding domain"/>
    <property type="match status" value="1"/>
</dbReference>
<dbReference type="Proteomes" id="UP001597211">
    <property type="component" value="Unassembled WGS sequence"/>
</dbReference>
<evidence type="ECO:0000313" key="2">
    <source>
        <dbReference type="EMBL" id="MFD1182751.1"/>
    </source>
</evidence>
<evidence type="ECO:0000259" key="1">
    <source>
        <dbReference type="SMART" id="SM00871"/>
    </source>
</evidence>
<comment type="caution">
    <text evidence="2">The sequence shown here is derived from an EMBL/GenBank/DDBJ whole genome shotgun (WGS) entry which is preliminary data.</text>
</comment>
<gene>
    <name evidence="2" type="ORF">ACFQ2Z_15435</name>
</gene>
<dbReference type="Gene3D" id="3.20.80.10">
    <property type="entry name" value="Regulatory factor, effector binding domain"/>
    <property type="match status" value="1"/>
</dbReference>
<feature type="domain" description="AraC effector-binding" evidence="1">
    <location>
        <begin position="2"/>
        <end position="158"/>
    </location>
</feature>
<dbReference type="InterPro" id="IPR029441">
    <property type="entry name" value="Cass2"/>
</dbReference>
<organism evidence="2 3">
    <name type="scientific">Paenibacillus timonensis</name>
    <dbReference type="NCBI Taxonomy" id="225915"/>
    <lineage>
        <taxon>Bacteria</taxon>
        <taxon>Bacillati</taxon>
        <taxon>Bacillota</taxon>
        <taxon>Bacilli</taxon>
        <taxon>Bacillales</taxon>
        <taxon>Paenibacillaceae</taxon>
        <taxon>Paenibacillus</taxon>
    </lineage>
</organism>
<dbReference type="Pfam" id="PF14526">
    <property type="entry name" value="Cass2"/>
    <property type="match status" value="1"/>
</dbReference>
<name>A0ABW3SD90_9BACL</name>